<dbReference type="Proteomes" id="UP000286268">
    <property type="component" value="Chromosome"/>
</dbReference>
<dbReference type="EMBL" id="CP025746">
    <property type="protein sequence ID" value="QAA32929.1"/>
    <property type="molecule type" value="Genomic_DNA"/>
</dbReference>
<dbReference type="PANTHER" id="PTHR34857">
    <property type="entry name" value="SLL0384 PROTEIN"/>
    <property type="match status" value="1"/>
</dbReference>
<feature type="transmembrane region" description="Helical" evidence="6">
    <location>
        <begin position="160"/>
        <end position="186"/>
    </location>
</feature>
<dbReference type="InterPro" id="IPR003339">
    <property type="entry name" value="ABC/ECF_trnsptr_transmembrane"/>
</dbReference>
<reference evidence="7 8" key="1">
    <citation type="submission" date="2018-01" db="EMBL/GenBank/DDBJ databases">
        <title>Genome Sequencing and Assembly of Anaerobacter polyendosporus strain CT4.</title>
        <authorList>
            <person name="Tachaapaikoon C."/>
            <person name="Sutheeworapong S."/>
            <person name="Jenjaroenpun P."/>
            <person name="Wongsurawat T."/>
            <person name="Nookeaw I."/>
            <person name="Cheawchanlertfa P."/>
            <person name="Kosugi A."/>
            <person name="Cheevadhanarak S."/>
            <person name="Ratanakhanokchai K."/>
        </authorList>
    </citation>
    <scope>NUCLEOTIDE SEQUENCE [LARGE SCALE GENOMIC DNA]</scope>
    <source>
        <strain evidence="7 8">CT4</strain>
    </source>
</reference>
<evidence type="ECO:0000256" key="1">
    <source>
        <dbReference type="ARBA" id="ARBA00004141"/>
    </source>
</evidence>
<dbReference type="AlphaFoldDB" id="A0A410DV18"/>
<accession>A0A410DV18</accession>
<evidence type="ECO:0000256" key="4">
    <source>
        <dbReference type="ARBA" id="ARBA00022989"/>
    </source>
</evidence>
<evidence type="ECO:0000256" key="3">
    <source>
        <dbReference type="ARBA" id="ARBA00022692"/>
    </source>
</evidence>
<comment type="subcellular location">
    <subcellularLocation>
        <location evidence="1">Membrane</location>
        <topology evidence="1">Multi-pass membrane protein</topology>
    </subcellularLocation>
</comment>
<protein>
    <submittedName>
        <fullName evidence="7">Cobalt permease</fullName>
    </submittedName>
</protein>
<dbReference type="InterPro" id="IPR051611">
    <property type="entry name" value="ECF_transporter_component"/>
</dbReference>
<evidence type="ECO:0000256" key="5">
    <source>
        <dbReference type="ARBA" id="ARBA00023136"/>
    </source>
</evidence>
<keyword evidence="8" id="KW-1185">Reference proteome</keyword>
<gene>
    <name evidence="7" type="ORF">C1I91_15485</name>
</gene>
<feature type="transmembrane region" description="Helical" evidence="6">
    <location>
        <begin position="242"/>
        <end position="261"/>
    </location>
</feature>
<keyword evidence="3 6" id="KW-0812">Transmembrane</keyword>
<dbReference type="PANTHER" id="PTHR34857:SF2">
    <property type="entry name" value="SLL0384 PROTEIN"/>
    <property type="match status" value="1"/>
</dbReference>
<dbReference type="OrthoDB" id="8585740at2"/>
<organism evidence="7 8">
    <name type="scientific">Clostridium manihotivorum</name>
    <dbReference type="NCBI Taxonomy" id="2320868"/>
    <lineage>
        <taxon>Bacteria</taxon>
        <taxon>Bacillati</taxon>
        <taxon>Bacillota</taxon>
        <taxon>Clostridia</taxon>
        <taxon>Eubacteriales</taxon>
        <taxon>Clostridiaceae</taxon>
        <taxon>Clostridium</taxon>
    </lineage>
</organism>
<proteinExistence type="predicted"/>
<evidence type="ECO:0000313" key="7">
    <source>
        <dbReference type="EMBL" id="QAA32929.1"/>
    </source>
</evidence>
<evidence type="ECO:0000313" key="8">
    <source>
        <dbReference type="Proteomes" id="UP000286268"/>
    </source>
</evidence>
<keyword evidence="5 6" id="KW-0472">Membrane</keyword>
<sequence>MPEWLLKKDDYSPEKGKDAFINKSIISLLSILNKFRVQGSQKQSKIKINAAIKLASTLIFIILTALAKSIYYIFVVDVVLLVIINFLSIKDIKHILKVNMVVSLFTFIVLLPAIFIGYGNNSLVIILKVLTSITSANILAITTNWSDLINALKLFHMPDMFIFVLDITTKYIIILGEFSLNMLYALKVRSVGRSKNKNKSLSGIVGTMFIKSKEMAEEMHMAMECRGFTGEYKIYTKFKFSLYDFIFVAIDLILVLTYFYFDRL</sequence>
<evidence type="ECO:0000256" key="2">
    <source>
        <dbReference type="ARBA" id="ARBA00022475"/>
    </source>
</evidence>
<dbReference type="KEGG" id="cmah:C1I91_15485"/>
<keyword evidence="2" id="KW-1003">Cell membrane</keyword>
<evidence type="ECO:0000256" key="6">
    <source>
        <dbReference type="SAM" id="Phobius"/>
    </source>
</evidence>
<feature type="transmembrane region" description="Helical" evidence="6">
    <location>
        <begin position="101"/>
        <end position="119"/>
    </location>
</feature>
<dbReference type="CDD" id="cd16914">
    <property type="entry name" value="EcfT"/>
    <property type="match status" value="1"/>
</dbReference>
<dbReference type="Pfam" id="PF02361">
    <property type="entry name" value="CbiQ"/>
    <property type="match status" value="1"/>
</dbReference>
<keyword evidence="4 6" id="KW-1133">Transmembrane helix</keyword>
<name>A0A410DV18_9CLOT</name>
<dbReference type="GO" id="GO:0005886">
    <property type="term" value="C:plasma membrane"/>
    <property type="evidence" value="ECO:0007669"/>
    <property type="project" value="UniProtKB-ARBA"/>
</dbReference>